<reference evidence="1 2" key="1">
    <citation type="submission" date="2018-10" db="EMBL/GenBank/DDBJ databases">
        <title>Genomic Encyclopedia of Archaeal and Bacterial Type Strains, Phase II (KMG-II): from individual species to whole genera.</title>
        <authorList>
            <person name="Goeker M."/>
        </authorList>
    </citation>
    <scope>NUCLEOTIDE SEQUENCE [LARGE SCALE GENOMIC DNA]</scope>
    <source>
        <strain evidence="1 2">DSM 23424</strain>
    </source>
</reference>
<comment type="caution">
    <text evidence="1">The sequence shown here is derived from an EMBL/GenBank/DDBJ whole genome shotgun (WGS) entry which is preliminary data.</text>
</comment>
<evidence type="ECO:0000313" key="1">
    <source>
        <dbReference type="EMBL" id="RMA64310.1"/>
    </source>
</evidence>
<protein>
    <submittedName>
        <fullName evidence="1">Uncharacterized protein</fullName>
    </submittedName>
</protein>
<gene>
    <name evidence="1" type="ORF">BXY75_1183</name>
</gene>
<evidence type="ECO:0000313" key="2">
    <source>
        <dbReference type="Proteomes" id="UP000271339"/>
    </source>
</evidence>
<dbReference type="Proteomes" id="UP000271339">
    <property type="component" value="Unassembled WGS sequence"/>
</dbReference>
<dbReference type="AlphaFoldDB" id="A0A3L9YWY0"/>
<dbReference type="RefSeq" id="WP_121906769.1">
    <property type="nucleotide sequence ID" value="NZ_REFC01000012.1"/>
</dbReference>
<name>A0A3L9YWY0_9FLAO</name>
<organism evidence="1 2">
    <name type="scientific">Ulvibacter antarcticus</name>
    <dbReference type="NCBI Taxonomy" id="442714"/>
    <lineage>
        <taxon>Bacteria</taxon>
        <taxon>Pseudomonadati</taxon>
        <taxon>Bacteroidota</taxon>
        <taxon>Flavobacteriia</taxon>
        <taxon>Flavobacteriales</taxon>
        <taxon>Flavobacteriaceae</taxon>
        <taxon>Ulvibacter</taxon>
    </lineage>
</organism>
<dbReference type="EMBL" id="REFC01000012">
    <property type="protein sequence ID" value="RMA64310.1"/>
    <property type="molecule type" value="Genomic_DNA"/>
</dbReference>
<keyword evidence="2" id="KW-1185">Reference proteome</keyword>
<proteinExistence type="predicted"/>
<accession>A0A3L9YWY0</accession>
<sequence>MKFTKTHFKQSTRLKRYETKIKSILKSEISLDVKELYTKGEFKNKASLETLLHIAAYSKILSESNNTISLLSLKASVTYTISGNGITGVFLAGKSGNISGGTVHGVEMSSSYDFKISVVHSGGNWTFNTSKILVNDGAKRKLSTSKISNKSNDIINTTKA</sequence>